<proteinExistence type="predicted"/>
<dbReference type="AlphaFoldDB" id="A0A941CQA1"/>
<dbReference type="Proteomes" id="UP000675379">
    <property type="component" value="Unassembled WGS sequence"/>
</dbReference>
<dbReference type="RefSeq" id="WP_211802142.1">
    <property type="nucleotide sequence ID" value="NZ_JAGSCS010000014.1"/>
</dbReference>
<reference evidence="1" key="1">
    <citation type="submission" date="2021-04" db="EMBL/GenBank/DDBJ databases">
        <title>Proteiniclasticum sedimins sp. nov., an obligate anaerobic bacterium isolated from anaerobic sludge.</title>
        <authorList>
            <person name="Liu J."/>
        </authorList>
    </citation>
    <scope>NUCLEOTIDE SEQUENCE</scope>
    <source>
        <strain evidence="1">BAD-10</strain>
    </source>
</reference>
<dbReference type="InterPro" id="IPR017034">
    <property type="entry name" value="Abi_system_AbiD/AbiF"/>
</dbReference>
<evidence type="ECO:0000313" key="2">
    <source>
        <dbReference type="Proteomes" id="UP000675379"/>
    </source>
</evidence>
<evidence type="ECO:0000313" key="1">
    <source>
        <dbReference type="EMBL" id="MBR0576742.1"/>
    </source>
</evidence>
<keyword evidence="2" id="KW-1185">Reference proteome</keyword>
<sequence>MSEVKLKPFKSFEQQLAKLRSRNLEIPKENEDFALSILMRINYYRFTAYLLPYKTEDDMYLPGTNFNTIYDIYEFDRKLRNITITLLEHIEISFRTYIAYAHSRKFGPDGYLNSSNFINKKDIKTDKDFHSGFCSILKKSQESHKHRLFVMHHEDKYDGIMPLWVATEILTFANISKFYSNLNPSEKSFIKTTFIKLNVDFVENWLEGLTGIRNACAHSHRIYNEKFMNIKIMKRYAELNLDGRKFFAYVLAMKHLTMSDKEWNLFFIELQKLVSEYFASVDLSLLGFPSNWKEVLAEE</sequence>
<name>A0A941CQA1_9CLOT</name>
<dbReference type="EMBL" id="JAGSCS010000014">
    <property type="protein sequence ID" value="MBR0576742.1"/>
    <property type="molecule type" value="Genomic_DNA"/>
</dbReference>
<organism evidence="1 2">
    <name type="scientific">Proteiniclasticum sediminis</name>
    <dbReference type="NCBI Taxonomy" id="2804028"/>
    <lineage>
        <taxon>Bacteria</taxon>
        <taxon>Bacillati</taxon>
        <taxon>Bacillota</taxon>
        <taxon>Clostridia</taxon>
        <taxon>Eubacteriales</taxon>
        <taxon>Clostridiaceae</taxon>
        <taxon>Proteiniclasticum</taxon>
    </lineage>
</organism>
<dbReference type="Pfam" id="PF07751">
    <property type="entry name" value="Abi_2"/>
    <property type="match status" value="1"/>
</dbReference>
<dbReference type="InterPro" id="IPR011664">
    <property type="entry name" value="Abi_system_AbiD/AbiF-like"/>
</dbReference>
<accession>A0A941CQA1</accession>
<protein>
    <submittedName>
        <fullName evidence="1">Abi family protein</fullName>
    </submittedName>
</protein>
<dbReference type="PIRSF" id="PIRSF034934">
    <property type="entry name" value="AbiF_AbiD"/>
    <property type="match status" value="1"/>
</dbReference>
<gene>
    <name evidence="1" type="ORF">KCG48_10400</name>
</gene>
<comment type="caution">
    <text evidence="1">The sequence shown here is derived from an EMBL/GenBank/DDBJ whole genome shotgun (WGS) entry which is preliminary data.</text>
</comment>